<dbReference type="InterPro" id="IPR005810">
    <property type="entry name" value="CoA_lig_alpha"/>
</dbReference>
<dbReference type="SMART" id="SM00881">
    <property type="entry name" value="CoA_binding"/>
    <property type="match status" value="1"/>
</dbReference>
<organism evidence="9 10">
    <name type="scientific">Methylovirgula ligni</name>
    <dbReference type="NCBI Taxonomy" id="569860"/>
    <lineage>
        <taxon>Bacteria</taxon>
        <taxon>Pseudomonadati</taxon>
        <taxon>Pseudomonadota</taxon>
        <taxon>Alphaproteobacteria</taxon>
        <taxon>Hyphomicrobiales</taxon>
        <taxon>Beijerinckiaceae</taxon>
        <taxon>Methylovirgula</taxon>
    </lineage>
</organism>
<dbReference type="Gene3D" id="3.40.50.261">
    <property type="entry name" value="Succinyl-CoA synthetase domains"/>
    <property type="match status" value="1"/>
</dbReference>
<evidence type="ECO:0000259" key="8">
    <source>
        <dbReference type="SMART" id="SM00881"/>
    </source>
</evidence>
<keyword evidence="10" id="KW-1185">Reference proteome</keyword>
<dbReference type="RefSeq" id="WP_115835524.1">
    <property type="nucleotide sequence ID" value="NZ_CP025086.1"/>
</dbReference>
<dbReference type="SUPFAM" id="SSF51735">
    <property type="entry name" value="NAD(P)-binding Rossmann-fold domains"/>
    <property type="match status" value="1"/>
</dbReference>
<dbReference type="InterPro" id="IPR016102">
    <property type="entry name" value="Succinyl-CoA_synth-like"/>
</dbReference>
<dbReference type="PROSITE" id="PS01216">
    <property type="entry name" value="SUCCINYL_COA_LIG_1"/>
    <property type="match status" value="1"/>
</dbReference>
<keyword evidence="1 5" id="KW-0816">Tricarboxylic acid cycle</keyword>
<comment type="catalytic activity">
    <reaction evidence="5">
        <text>GTP + succinate + CoA = succinyl-CoA + GDP + phosphate</text>
        <dbReference type="Rhea" id="RHEA:22120"/>
        <dbReference type="ChEBI" id="CHEBI:30031"/>
        <dbReference type="ChEBI" id="CHEBI:37565"/>
        <dbReference type="ChEBI" id="CHEBI:43474"/>
        <dbReference type="ChEBI" id="CHEBI:57287"/>
        <dbReference type="ChEBI" id="CHEBI:57292"/>
        <dbReference type="ChEBI" id="CHEBI:58189"/>
    </reaction>
</comment>
<dbReference type="HAMAP" id="MF_01988">
    <property type="entry name" value="Succ_CoA_alpha"/>
    <property type="match status" value="1"/>
</dbReference>
<comment type="function">
    <text evidence="5">Succinyl-CoA synthetase functions in the citric acid cycle (TCA), coupling the hydrolysis of succinyl-CoA to the synthesis of either ATP or GTP and thus represents the only step of substrate-level phosphorylation in the TCA. The alpha subunit of the enzyme binds the substrates coenzyme A and phosphate, while succinate binding and nucleotide specificity is provided by the beta subunit.</text>
</comment>
<feature type="binding site" evidence="5">
    <location>
        <position position="43"/>
    </location>
    <ligand>
        <name>CoA</name>
        <dbReference type="ChEBI" id="CHEBI:57287"/>
    </ligand>
</feature>
<dbReference type="GO" id="GO:0006099">
    <property type="term" value="P:tricarboxylic acid cycle"/>
    <property type="evidence" value="ECO:0007669"/>
    <property type="project" value="UniProtKB-UniRule"/>
</dbReference>
<evidence type="ECO:0000256" key="5">
    <source>
        <dbReference type="HAMAP-Rule" id="MF_01988"/>
    </source>
</evidence>
<feature type="binding site" evidence="5">
    <location>
        <position position="163"/>
    </location>
    <ligand>
        <name>substrate</name>
        <note>ligand shared with subunit beta</note>
    </ligand>
</feature>
<keyword evidence="2 5" id="KW-0436">Ligase</keyword>
<evidence type="ECO:0000256" key="4">
    <source>
        <dbReference type="ARBA" id="ARBA00060724"/>
    </source>
</evidence>
<dbReference type="AlphaFoldDB" id="A0A3D9Z5S1"/>
<evidence type="ECO:0000256" key="1">
    <source>
        <dbReference type="ARBA" id="ARBA00022532"/>
    </source>
</evidence>
<feature type="active site" description="Tele-phosphohistidine intermediate" evidence="5 6">
    <location>
        <position position="251"/>
    </location>
</feature>
<dbReference type="FunFam" id="3.40.50.720:FF:000277">
    <property type="entry name" value="Succinate--CoA ligase [ADP-forming] subunit alpha"/>
    <property type="match status" value="1"/>
</dbReference>
<dbReference type="SUPFAM" id="SSF52210">
    <property type="entry name" value="Succinyl-CoA synthetase domains"/>
    <property type="match status" value="1"/>
</dbReference>
<dbReference type="InterPro" id="IPR033847">
    <property type="entry name" value="Citrt_syn/SCS-alpha_CS"/>
</dbReference>
<reference evidence="9 10" key="1">
    <citation type="submission" date="2018-08" db="EMBL/GenBank/DDBJ databases">
        <title>Genomic Encyclopedia of Type Strains, Phase IV (KMG-IV): sequencing the most valuable type-strain genomes for metagenomic binning, comparative biology and taxonomic classification.</title>
        <authorList>
            <person name="Goeker M."/>
        </authorList>
    </citation>
    <scope>NUCLEOTIDE SEQUENCE [LARGE SCALE GENOMIC DNA]</scope>
    <source>
        <strain evidence="9 10">BW863</strain>
    </source>
</reference>
<comment type="catalytic activity">
    <reaction evidence="5">
        <text>succinate + ATP + CoA = succinyl-CoA + ADP + phosphate</text>
        <dbReference type="Rhea" id="RHEA:17661"/>
        <dbReference type="ChEBI" id="CHEBI:30031"/>
        <dbReference type="ChEBI" id="CHEBI:30616"/>
        <dbReference type="ChEBI" id="CHEBI:43474"/>
        <dbReference type="ChEBI" id="CHEBI:57287"/>
        <dbReference type="ChEBI" id="CHEBI:57292"/>
        <dbReference type="ChEBI" id="CHEBI:456216"/>
        <dbReference type="EC" id="6.2.1.5"/>
    </reaction>
</comment>
<gene>
    <name evidence="5" type="primary">sucD</name>
    <name evidence="9" type="ORF">DES32_0827</name>
</gene>
<comment type="similarity">
    <text evidence="4 5 7">Belongs to the succinate/malate CoA ligase alpha subunit family.</text>
</comment>
<dbReference type="GO" id="GO:0016301">
    <property type="term" value="F:kinase activity"/>
    <property type="evidence" value="ECO:0007669"/>
    <property type="project" value="UniProtKB-KW"/>
</dbReference>
<dbReference type="InterPro" id="IPR036291">
    <property type="entry name" value="NAD(P)-bd_dom_sf"/>
</dbReference>
<evidence type="ECO:0000256" key="3">
    <source>
        <dbReference type="ARBA" id="ARBA00022741"/>
    </source>
</evidence>
<dbReference type="Gene3D" id="3.40.50.720">
    <property type="entry name" value="NAD(P)-binding Rossmann-like Domain"/>
    <property type="match status" value="1"/>
</dbReference>
<dbReference type="PROSITE" id="PS00399">
    <property type="entry name" value="SUCCINYL_COA_LIG_2"/>
    <property type="match status" value="1"/>
</dbReference>
<dbReference type="InterPro" id="IPR017440">
    <property type="entry name" value="Cit_synth/succinyl-CoA_lig_AS"/>
</dbReference>
<evidence type="ECO:0000256" key="2">
    <source>
        <dbReference type="ARBA" id="ARBA00022598"/>
    </source>
</evidence>
<feature type="domain" description="CoA-binding" evidence="8">
    <location>
        <begin position="4"/>
        <end position="100"/>
    </location>
</feature>
<dbReference type="NCBIfam" id="TIGR01019">
    <property type="entry name" value="sucCoAalpha"/>
    <property type="match status" value="1"/>
</dbReference>
<evidence type="ECO:0000313" key="9">
    <source>
        <dbReference type="EMBL" id="REF89600.1"/>
    </source>
</evidence>
<name>A0A3D9Z5S1_9HYPH</name>
<keyword evidence="9" id="KW-0808">Transferase</keyword>
<dbReference type="GO" id="GO:0009361">
    <property type="term" value="C:succinate-CoA ligase complex (ADP-forming)"/>
    <property type="evidence" value="ECO:0007669"/>
    <property type="project" value="TreeGrafter"/>
</dbReference>
<keyword evidence="3 5" id="KW-0547">Nucleotide-binding</keyword>
<dbReference type="EMBL" id="QUMO01000001">
    <property type="protein sequence ID" value="REF89600.1"/>
    <property type="molecule type" value="Genomic_DNA"/>
</dbReference>
<dbReference type="PANTHER" id="PTHR11117">
    <property type="entry name" value="SUCCINYL-COA LIGASE SUBUNIT ALPHA"/>
    <property type="match status" value="1"/>
</dbReference>
<dbReference type="Proteomes" id="UP000256900">
    <property type="component" value="Unassembled WGS sequence"/>
</dbReference>
<feature type="binding site" evidence="5">
    <location>
        <begin position="96"/>
        <end position="98"/>
    </location>
    <ligand>
        <name>CoA</name>
        <dbReference type="ChEBI" id="CHEBI:57287"/>
    </ligand>
</feature>
<sequence>MSILIDEKTRIIVQGLTSEKATFHAKDMISAGSNIVGGVVPGKGGRTHIGLPVFNTVKDAVREVGAEASITFVAPSFAADAIMECADAGLKLVCSITDGIPAQDMMRIKRYLMRYPKDKRTMLVGPNCAGIISPGKAMLGIMPPHIYMRGSVGVISRSGTLGYEAAAQMKALGIGITTSVGIGGDPINGSSFLDHLTLFNNDDETEAVLIIGEIGGPQEAEAAAWVKDNMSKPVVGFVAGLTAPKGRRMGHAGAIISAAGDSAAEKAEIMRAFGLTVAPSPSEFGATMAQVLAKTQASHRVSA</sequence>
<dbReference type="GO" id="GO:0004776">
    <property type="term" value="F:succinate-CoA ligase (GDP-forming) activity"/>
    <property type="evidence" value="ECO:0007669"/>
    <property type="project" value="TreeGrafter"/>
</dbReference>
<dbReference type="OrthoDB" id="9807196at2"/>
<dbReference type="PRINTS" id="PR01798">
    <property type="entry name" value="SCOASYNTHASE"/>
</dbReference>
<dbReference type="InterPro" id="IPR003781">
    <property type="entry name" value="CoA-bd"/>
</dbReference>
<dbReference type="NCBIfam" id="NF004230">
    <property type="entry name" value="PRK05678.1"/>
    <property type="match status" value="1"/>
</dbReference>
<evidence type="ECO:0000313" key="10">
    <source>
        <dbReference type="Proteomes" id="UP000256900"/>
    </source>
</evidence>
<dbReference type="GO" id="GO:0004775">
    <property type="term" value="F:succinate-CoA ligase (ADP-forming) activity"/>
    <property type="evidence" value="ECO:0007669"/>
    <property type="project" value="UniProtKB-UniRule"/>
</dbReference>
<dbReference type="UniPathway" id="UPA00223">
    <property type="reaction ID" value="UER00999"/>
</dbReference>
<keyword evidence="9" id="KW-0418">Kinase</keyword>
<dbReference type="Pfam" id="PF02629">
    <property type="entry name" value="CoA_binding"/>
    <property type="match status" value="1"/>
</dbReference>
<dbReference type="PIRSF" id="PIRSF001553">
    <property type="entry name" value="SucCS_alpha"/>
    <property type="match status" value="1"/>
</dbReference>
<evidence type="ECO:0000256" key="7">
    <source>
        <dbReference type="RuleBase" id="RU000677"/>
    </source>
</evidence>
<dbReference type="InterPro" id="IPR005811">
    <property type="entry name" value="SUCC_ACL_C"/>
</dbReference>
<evidence type="ECO:0000256" key="6">
    <source>
        <dbReference type="PIRSR" id="PIRSR001553-1"/>
    </source>
</evidence>
<dbReference type="Pfam" id="PF00549">
    <property type="entry name" value="Ligase_CoA"/>
    <property type="match status" value="1"/>
</dbReference>
<accession>A0A3D9Z5S1</accession>
<dbReference type="PANTHER" id="PTHR11117:SF2">
    <property type="entry name" value="SUCCINATE--COA LIGASE [ADP_GDP-FORMING] SUBUNIT ALPHA, MITOCHONDRIAL"/>
    <property type="match status" value="1"/>
</dbReference>
<comment type="caution">
    <text evidence="5">Lacks conserved residue(s) required for the propagation of feature annotation.</text>
</comment>
<dbReference type="EC" id="6.2.1.5" evidence="5"/>
<dbReference type="FunFam" id="3.40.50.261:FF:000006">
    <property type="entry name" value="Succinate--CoA ligase [ADP-forming] subunit alpha"/>
    <property type="match status" value="1"/>
</dbReference>
<comment type="subunit">
    <text evidence="5">Heterotetramer of two alpha and two beta subunits.</text>
</comment>
<dbReference type="GO" id="GO:0000166">
    <property type="term" value="F:nucleotide binding"/>
    <property type="evidence" value="ECO:0007669"/>
    <property type="project" value="UniProtKB-KW"/>
</dbReference>
<comment type="caution">
    <text evidence="9">The sequence shown here is derived from an EMBL/GenBank/DDBJ whole genome shotgun (WGS) entry which is preliminary data.</text>
</comment>
<proteinExistence type="inferred from homology"/>
<comment type="pathway">
    <text evidence="5">Carbohydrate metabolism; tricarboxylic acid cycle; succinate from succinyl-CoA (ligase route): step 1/1.</text>
</comment>
<protein>
    <recommendedName>
        <fullName evidence="5">Succinate--CoA ligase [ADP-forming] subunit alpha</fullName>
        <ecNumber evidence="5">6.2.1.5</ecNumber>
    </recommendedName>
    <alternativeName>
        <fullName evidence="5">Succinyl-CoA synthetase subunit alpha</fullName>
        <shortName evidence="5">SCS-alpha</shortName>
    </alternativeName>
</protein>